<evidence type="ECO:0000313" key="8">
    <source>
        <dbReference type="EMBL" id="CAK0876016.1"/>
    </source>
</evidence>
<dbReference type="InterPro" id="IPR022684">
    <property type="entry name" value="Calpain_cysteine_protease"/>
</dbReference>
<dbReference type="EMBL" id="CAUYUJ010017586">
    <property type="protein sequence ID" value="CAK0876016.1"/>
    <property type="molecule type" value="Genomic_DNA"/>
</dbReference>
<dbReference type="SUPFAM" id="SSF54001">
    <property type="entry name" value="Cysteine proteinases"/>
    <property type="match status" value="1"/>
</dbReference>
<accession>A0ABN9VRL5</accession>
<dbReference type="Proteomes" id="UP001189429">
    <property type="component" value="Unassembled WGS sequence"/>
</dbReference>
<evidence type="ECO:0000256" key="5">
    <source>
        <dbReference type="PROSITE-ProRule" id="PRU00239"/>
    </source>
</evidence>
<evidence type="ECO:0000256" key="4">
    <source>
        <dbReference type="ARBA" id="ARBA00022807"/>
    </source>
</evidence>
<comment type="caution">
    <text evidence="5">Lacks conserved residue(s) required for the propagation of feature annotation.</text>
</comment>
<feature type="domain" description="Calpain catalytic" evidence="7">
    <location>
        <begin position="377"/>
        <end position="618"/>
    </location>
</feature>
<keyword evidence="2" id="KW-0645">Protease</keyword>
<dbReference type="PROSITE" id="PS00139">
    <property type="entry name" value="THIOL_PROTEASE_CYS"/>
    <property type="match status" value="1"/>
</dbReference>
<comment type="caution">
    <text evidence="8">The sequence shown here is derived from an EMBL/GenBank/DDBJ whole genome shotgun (WGS) entry which is preliminary data.</text>
</comment>
<dbReference type="PANTHER" id="PTHR10183:SF379">
    <property type="entry name" value="CALPAIN-5"/>
    <property type="match status" value="1"/>
</dbReference>
<dbReference type="SMART" id="SM00230">
    <property type="entry name" value="CysPc"/>
    <property type="match status" value="1"/>
</dbReference>
<evidence type="ECO:0000256" key="2">
    <source>
        <dbReference type="ARBA" id="ARBA00022670"/>
    </source>
</evidence>
<keyword evidence="9" id="KW-1185">Reference proteome</keyword>
<comment type="similarity">
    <text evidence="1">Belongs to the peptidase C2 family.</text>
</comment>
<sequence length="629" mass="68064">PLPTGPRTTAGPRRADARPPCAMLRGRAAGLPGARGLRRASPRRCGVAAADQDPQDCAGAYVVIHSGAILRQGRDVSSAQTGQLRYGEELTVTDVFTDRGCGKVRGLVDTADGLRGWITLYSQRDGHRFARRAELYWPDAASDDAPGSPGAAGESGTPGSPPRPPRRSPDSGRAARAHGAPAGEAELHSEVGPRHCPAVAPQPKEQLICSAAPPGGKPGAAVADAHGMQERRLADGVFLRQGAQPKGFLFTYEVVNKKLGILRFTCDIKGSSNMVWQQRWDGQDGSSSQEVTVKVNPGHQALLGTVGSARPDQGSSLKLGFRWTFENVSRADVRAQTAEQDKERRRVADRMAKDGVVASRVTSAEDVRRRCRQMGSSWVDPEFFPDDRALFNDPEDKSHPAVIWKRPKDFVEPGQKPELFSDGVSPLDIKQGALGDCWFLAALAGLAEFKERVERIFGDQRYNEEGVYEIRCFKNGLPVTIIVDDLFPCSPLTGKPCYSHADHELWVPVLEKAWAKLHGSYEQIEAGLPYRALMDMLGAAGKHFCFKTGAEGMIPGGTFFQTLSQYDDRGFIMCAGTPGEDHMTKAGGERPKAGLVPGHAYSLLAVKQVGSTRLVCLRLGSMGHVRVGR</sequence>
<gene>
    <name evidence="8" type="ORF">PCOR1329_LOCUS60542</name>
</gene>
<dbReference type="CDD" id="cd00044">
    <property type="entry name" value="CysPc"/>
    <property type="match status" value="1"/>
</dbReference>
<feature type="compositionally biased region" description="Low complexity" evidence="6">
    <location>
        <begin position="171"/>
        <end position="184"/>
    </location>
</feature>
<feature type="non-terminal residue" evidence="8">
    <location>
        <position position="1"/>
    </location>
</feature>
<evidence type="ECO:0000256" key="3">
    <source>
        <dbReference type="ARBA" id="ARBA00022801"/>
    </source>
</evidence>
<feature type="region of interest" description="Disordered" evidence="6">
    <location>
        <begin position="140"/>
        <end position="199"/>
    </location>
</feature>
<evidence type="ECO:0000259" key="7">
    <source>
        <dbReference type="PROSITE" id="PS50203"/>
    </source>
</evidence>
<evidence type="ECO:0000256" key="6">
    <source>
        <dbReference type="SAM" id="MobiDB-lite"/>
    </source>
</evidence>
<dbReference type="InterPro" id="IPR038765">
    <property type="entry name" value="Papain-like_cys_pep_sf"/>
</dbReference>
<organism evidence="8 9">
    <name type="scientific">Prorocentrum cordatum</name>
    <dbReference type="NCBI Taxonomy" id="2364126"/>
    <lineage>
        <taxon>Eukaryota</taxon>
        <taxon>Sar</taxon>
        <taxon>Alveolata</taxon>
        <taxon>Dinophyceae</taxon>
        <taxon>Prorocentrales</taxon>
        <taxon>Prorocentraceae</taxon>
        <taxon>Prorocentrum</taxon>
    </lineage>
</organism>
<evidence type="ECO:0000313" key="9">
    <source>
        <dbReference type="Proteomes" id="UP001189429"/>
    </source>
</evidence>
<name>A0ABN9VRL5_9DINO</name>
<dbReference type="Pfam" id="PF00648">
    <property type="entry name" value="Peptidase_C2"/>
    <property type="match status" value="1"/>
</dbReference>
<dbReference type="InterPro" id="IPR000169">
    <property type="entry name" value="Pept_cys_AS"/>
</dbReference>
<dbReference type="PRINTS" id="PR00704">
    <property type="entry name" value="CALPAIN"/>
</dbReference>
<dbReference type="PROSITE" id="PS50203">
    <property type="entry name" value="CALPAIN_CAT"/>
    <property type="match status" value="1"/>
</dbReference>
<dbReference type="Gene3D" id="3.90.70.10">
    <property type="entry name" value="Cysteine proteinases"/>
    <property type="match status" value="1"/>
</dbReference>
<evidence type="ECO:0000256" key="1">
    <source>
        <dbReference type="ARBA" id="ARBA00007623"/>
    </source>
</evidence>
<protein>
    <recommendedName>
        <fullName evidence="7">Calpain catalytic domain-containing protein</fullName>
    </recommendedName>
</protein>
<dbReference type="PANTHER" id="PTHR10183">
    <property type="entry name" value="CALPAIN"/>
    <property type="match status" value="1"/>
</dbReference>
<keyword evidence="3" id="KW-0378">Hydrolase</keyword>
<reference evidence="8" key="1">
    <citation type="submission" date="2023-10" db="EMBL/GenBank/DDBJ databases">
        <authorList>
            <person name="Chen Y."/>
            <person name="Shah S."/>
            <person name="Dougan E. K."/>
            <person name="Thang M."/>
            <person name="Chan C."/>
        </authorList>
    </citation>
    <scope>NUCLEOTIDE SEQUENCE [LARGE SCALE GENOMIC DNA]</scope>
</reference>
<dbReference type="InterPro" id="IPR001300">
    <property type="entry name" value="Peptidase_C2_calpain_cat"/>
</dbReference>
<feature type="compositionally biased region" description="Low complexity" evidence="6">
    <location>
        <begin position="140"/>
        <end position="158"/>
    </location>
</feature>
<keyword evidence="4" id="KW-0788">Thiol protease</keyword>
<proteinExistence type="inferred from homology"/>